<sequence length="306" mass="31485">MRRERTRRRLVLAALAAASVGLMAVDAGDEPHPATSAARHAAAAAFAPVSDAASAVFRPVTDAAAAIAAAPGAKRRIDELEQRNSELSAELAARDLDDRRSRDLEELLQLSGLGGYEVLPARSVTRVGTGGYADAVTLDVGTRDGVRPNMTVVDGGGLVGRVVRAAERTSTVLLISDGASSVGVRMEGTGQIGVVHGRSHPLDSDAPAELELMRADAKIAEGDRIVTMGSHDGAPFVPGVPVGTVTEVRDTPGALTRTAEVRPAVDLGALDIVGVVLAAPEEDPRDAVLPSEPPSDAGRSPKGEQG</sequence>
<evidence type="ECO:0000256" key="4">
    <source>
        <dbReference type="ARBA" id="ARBA00032089"/>
    </source>
</evidence>
<evidence type="ECO:0000313" key="10">
    <source>
        <dbReference type="EMBL" id="MBB5435302.1"/>
    </source>
</evidence>
<organism evidence="10 11">
    <name type="scientific">Nocardiopsis composta</name>
    <dbReference type="NCBI Taxonomy" id="157465"/>
    <lineage>
        <taxon>Bacteria</taxon>
        <taxon>Bacillati</taxon>
        <taxon>Actinomycetota</taxon>
        <taxon>Actinomycetes</taxon>
        <taxon>Streptosporangiales</taxon>
        <taxon>Nocardiopsidaceae</taxon>
        <taxon>Nocardiopsis</taxon>
    </lineage>
</organism>
<dbReference type="Gene3D" id="2.40.10.340">
    <property type="entry name" value="Rod shape-determining protein MreC, domain 1"/>
    <property type="match status" value="1"/>
</dbReference>
<dbReference type="PANTHER" id="PTHR34138:SF1">
    <property type="entry name" value="CELL SHAPE-DETERMINING PROTEIN MREC"/>
    <property type="match status" value="1"/>
</dbReference>
<dbReference type="AlphaFoldDB" id="A0A7W8QRI9"/>
<gene>
    <name evidence="10" type="ORF">HDA36_005450</name>
</gene>
<feature type="region of interest" description="Disordered" evidence="7">
    <location>
        <begin position="280"/>
        <end position="306"/>
    </location>
</feature>
<feature type="chain" id="PRO_5038775159" description="Cell shape-determining protein MreC" evidence="8">
    <location>
        <begin position="25"/>
        <end position="306"/>
    </location>
</feature>
<evidence type="ECO:0000259" key="9">
    <source>
        <dbReference type="Pfam" id="PF04085"/>
    </source>
</evidence>
<evidence type="ECO:0000313" key="11">
    <source>
        <dbReference type="Proteomes" id="UP000572635"/>
    </source>
</evidence>
<feature type="domain" description="Rod shape-determining protein MreC beta-barrel core" evidence="9">
    <location>
        <begin position="129"/>
        <end position="276"/>
    </location>
</feature>
<evidence type="ECO:0000256" key="2">
    <source>
        <dbReference type="ARBA" id="ARBA00013855"/>
    </source>
</evidence>
<dbReference type="GO" id="GO:0008360">
    <property type="term" value="P:regulation of cell shape"/>
    <property type="evidence" value="ECO:0007669"/>
    <property type="project" value="UniProtKB-KW"/>
</dbReference>
<dbReference type="Gene3D" id="2.40.10.350">
    <property type="entry name" value="Rod shape-determining protein MreC, domain 2"/>
    <property type="match status" value="1"/>
</dbReference>
<evidence type="ECO:0000256" key="8">
    <source>
        <dbReference type="SAM" id="SignalP"/>
    </source>
</evidence>
<comment type="caution">
    <text evidence="10">The sequence shown here is derived from an EMBL/GenBank/DDBJ whole genome shotgun (WGS) entry which is preliminary data.</text>
</comment>
<keyword evidence="3 5" id="KW-0133">Cell shape</keyword>
<proteinExistence type="inferred from homology"/>
<evidence type="ECO:0000256" key="6">
    <source>
        <dbReference type="SAM" id="Coils"/>
    </source>
</evidence>
<comment type="similarity">
    <text evidence="1 5">Belongs to the MreC family.</text>
</comment>
<dbReference type="Pfam" id="PF04085">
    <property type="entry name" value="MreC"/>
    <property type="match status" value="1"/>
</dbReference>
<dbReference type="InterPro" id="IPR055342">
    <property type="entry name" value="MreC_beta-barrel_core"/>
</dbReference>
<feature type="coiled-coil region" evidence="6">
    <location>
        <begin position="70"/>
        <end position="97"/>
    </location>
</feature>
<dbReference type="InterPro" id="IPR007221">
    <property type="entry name" value="MreC"/>
</dbReference>
<accession>A0A7W8QRI9</accession>
<protein>
    <recommendedName>
        <fullName evidence="2 5">Cell shape-determining protein MreC</fullName>
    </recommendedName>
    <alternativeName>
        <fullName evidence="4 5">Cell shape protein MreC</fullName>
    </alternativeName>
</protein>
<keyword evidence="6" id="KW-0175">Coiled coil</keyword>
<dbReference type="PIRSF" id="PIRSF038471">
    <property type="entry name" value="MreC"/>
    <property type="match status" value="1"/>
</dbReference>
<dbReference type="GO" id="GO:0005886">
    <property type="term" value="C:plasma membrane"/>
    <property type="evidence" value="ECO:0007669"/>
    <property type="project" value="TreeGrafter"/>
</dbReference>
<keyword evidence="8" id="KW-0732">Signal</keyword>
<evidence type="ECO:0000256" key="5">
    <source>
        <dbReference type="PIRNR" id="PIRNR038471"/>
    </source>
</evidence>
<dbReference type="Proteomes" id="UP000572635">
    <property type="component" value="Unassembled WGS sequence"/>
</dbReference>
<dbReference type="EMBL" id="JACHDB010000002">
    <property type="protein sequence ID" value="MBB5435302.1"/>
    <property type="molecule type" value="Genomic_DNA"/>
</dbReference>
<name>A0A7W8QRI9_9ACTN</name>
<dbReference type="PANTHER" id="PTHR34138">
    <property type="entry name" value="CELL SHAPE-DETERMINING PROTEIN MREC"/>
    <property type="match status" value="1"/>
</dbReference>
<dbReference type="InterPro" id="IPR042177">
    <property type="entry name" value="Cell/Rod_1"/>
</dbReference>
<evidence type="ECO:0000256" key="1">
    <source>
        <dbReference type="ARBA" id="ARBA00009369"/>
    </source>
</evidence>
<evidence type="ECO:0000256" key="7">
    <source>
        <dbReference type="SAM" id="MobiDB-lite"/>
    </source>
</evidence>
<feature type="signal peptide" evidence="8">
    <location>
        <begin position="1"/>
        <end position="24"/>
    </location>
</feature>
<dbReference type="InterPro" id="IPR042175">
    <property type="entry name" value="Cell/Rod_MreC_2"/>
</dbReference>
<comment type="function">
    <text evidence="5">Involved in formation and maintenance of cell shape.</text>
</comment>
<evidence type="ECO:0000256" key="3">
    <source>
        <dbReference type="ARBA" id="ARBA00022960"/>
    </source>
</evidence>
<keyword evidence="11" id="KW-1185">Reference proteome</keyword>
<reference evidence="10 11" key="1">
    <citation type="submission" date="2020-08" db="EMBL/GenBank/DDBJ databases">
        <title>Sequencing the genomes of 1000 actinobacteria strains.</title>
        <authorList>
            <person name="Klenk H.-P."/>
        </authorList>
    </citation>
    <scope>NUCLEOTIDE SEQUENCE [LARGE SCALE GENOMIC DNA]</scope>
    <source>
        <strain evidence="10 11">DSM 44551</strain>
    </source>
</reference>
<dbReference type="RefSeq" id="WP_184398019.1">
    <property type="nucleotide sequence ID" value="NZ_BAAAJD010000215.1"/>
</dbReference>